<gene>
    <name evidence="2" type="ORF">OCBIM_22026131mg</name>
</gene>
<dbReference type="GO" id="GO:0005615">
    <property type="term" value="C:extracellular space"/>
    <property type="evidence" value="ECO:0007669"/>
    <property type="project" value="TreeGrafter"/>
</dbReference>
<name>A0A0L8GXK3_OCTBM</name>
<keyword evidence="1" id="KW-0472">Membrane</keyword>
<sequence>MISASKLRDYFARLHLKLNIPLILVGVMFVMMTVNFLHQTSRISELEKRSIATTTSIPPTPRAVVQSGAIYTHWGKQNCTSRRSIQVYSGVAAGAHYTHSGSGSSYLCLPMKPQWGNYTNTCETAGAIYGVEYELSQYSKSPKFGMFAPKPYALHDQDVPCAVCETKRPASVMMIPARKECVGRWQKEYSGYLMSEYIKHAGRTEYICVDKEAEANTKGYENLNGALLYHVQAIVGSLPSPPYENNRELTCVVCSK</sequence>
<dbReference type="AlphaFoldDB" id="A0A0L8GXK3"/>
<organism evidence="2">
    <name type="scientific">Octopus bimaculoides</name>
    <name type="common">California two-spotted octopus</name>
    <dbReference type="NCBI Taxonomy" id="37653"/>
    <lineage>
        <taxon>Eukaryota</taxon>
        <taxon>Metazoa</taxon>
        <taxon>Spiralia</taxon>
        <taxon>Lophotrochozoa</taxon>
        <taxon>Mollusca</taxon>
        <taxon>Cephalopoda</taxon>
        <taxon>Coleoidea</taxon>
        <taxon>Octopodiformes</taxon>
        <taxon>Octopoda</taxon>
        <taxon>Incirrata</taxon>
        <taxon>Octopodidae</taxon>
        <taxon>Octopus</taxon>
    </lineage>
</organism>
<dbReference type="OMA" id="ERHTHAN"/>
<dbReference type="InterPro" id="IPR051077">
    <property type="entry name" value="Ca-dependent_lectin"/>
</dbReference>
<dbReference type="PANTHER" id="PTHR24024">
    <property type="entry name" value="PULMONARY SURFACTANT-ASSOCIATED PROTEIN A"/>
    <property type="match status" value="1"/>
</dbReference>
<proteinExistence type="predicted"/>
<protein>
    <submittedName>
        <fullName evidence="2">Uncharacterized protein</fullName>
    </submittedName>
</protein>
<dbReference type="PANTHER" id="PTHR24024:SF18">
    <property type="entry name" value="SHORT-CHAIN COLLAGEN C4-LIKE"/>
    <property type="match status" value="1"/>
</dbReference>
<keyword evidence="1" id="KW-0812">Transmembrane</keyword>
<accession>A0A0L8GXK3</accession>
<dbReference type="KEGG" id="obi:106874075"/>
<reference evidence="2" key="1">
    <citation type="submission" date="2015-07" db="EMBL/GenBank/DDBJ databases">
        <title>MeaNS - Measles Nucleotide Surveillance Program.</title>
        <authorList>
            <person name="Tran T."/>
            <person name="Druce J."/>
        </authorList>
    </citation>
    <scope>NUCLEOTIDE SEQUENCE</scope>
    <source>
        <strain evidence="2">UCB-OBI-ISO-001</strain>
        <tissue evidence="2">Gonad</tissue>
    </source>
</reference>
<feature type="transmembrane region" description="Helical" evidence="1">
    <location>
        <begin position="20"/>
        <end position="38"/>
    </location>
</feature>
<dbReference type="OrthoDB" id="6086925at2759"/>
<evidence type="ECO:0000256" key="1">
    <source>
        <dbReference type="SAM" id="Phobius"/>
    </source>
</evidence>
<dbReference type="EMBL" id="KQ419991">
    <property type="protein sequence ID" value="KOF81781.1"/>
    <property type="molecule type" value="Genomic_DNA"/>
</dbReference>
<keyword evidence="1" id="KW-1133">Transmembrane helix</keyword>
<evidence type="ECO:0000313" key="2">
    <source>
        <dbReference type="EMBL" id="KOF81781.1"/>
    </source>
</evidence>